<name>A0A8J2IPG8_FUSEQ</name>
<comment type="caution">
    <text evidence="1">The sequence shown here is derived from an EMBL/GenBank/DDBJ whole genome shotgun (WGS) entry which is preliminary data.</text>
</comment>
<reference evidence="1" key="1">
    <citation type="submission" date="2021-05" db="EMBL/GenBank/DDBJ databases">
        <authorList>
            <person name="Khan N."/>
        </authorList>
    </citation>
    <scope>NUCLEOTIDE SEQUENCE</scope>
</reference>
<dbReference type="Proteomes" id="UP000693738">
    <property type="component" value="Unassembled WGS sequence"/>
</dbReference>
<organism evidence="1 2">
    <name type="scientific">Fusarium equiseti</name>
    <name type="common">Fusarium scirpi</name>
    <dbReference type="NCBI Taxonomy" id="61235"/>
    <lineage>
        <taxon>Eukaryota</taxon>
        <taxon>Fungi</taxon>
        <taxon>Dikarya</taxon>
        <taxon>Ascomycota</taxon>
        <taxon>Pezizomycotina</taxon>
        <taxon>Sordariomycetes</taxon>
        <taxon>Hypocreomycetidae</taxon>
        <taxon>Hypocreales</taxon>
        <taxon>Nectriaceae</taxon>
        <taxon>Fusarium</taxon>
        <taxon>Fusarium incarnatum-equiseti species complex</taxon>
    </lineage>
</organism>
<protein>
    <submittedName>
        <fullName evidence="1">Uncharacterized protein</fullName>
    </submittedName>
</protein>
<dbReference type="EMBL" id="CAJSTJ010000127">
    <property type="protein sequence ID" value="CAG7558850.1"/>
    <property type="molecule type" value="Genomic_DNA"/>
</dbReference>
<evidence type="ECO:0000313" key="2">
    <source>
        <dbReference type="Proteomes" id="UP000693738"/>
    </source>
</evidence>
<dbReference type="AlphaFoldDB" id="A0A8J2IPG8"/>
<accession>A0A8J2IPG8</accession>
<sequence>MSLSAKALMLQKPTNTVDNLLIKSGSDKVWARSYSPITNYKSHAIIGQHGNYYDDFEGSFLGIQHDDAQRFSEPAFPLNKRHWQLDSEADCENWFNTEIANVELSAWRNYLPLMQTSMGLLELWCGYTK</sequence>
<proteinExistence type="predicted"/>
<gene>
    <name evidence="1" type="ORF">FEQUK3_LOCUS4588</name>
</gene>
<evidence type="ECO:0000313" key="1">
    <source>
        <dbReference type="EMBL" id="CAG7558850.1"/>
    </source>
</evidence>